<dbReference type="InterPro" id="IPR011335">
    <property type="entry name" value="Restrct_endonuc-II-like"/>
</dbReference>
<dbReference type="GO" id="GO:0006281">
    <property type="term" value="P:DNA repair"/>
    <property type="evidence" value="ECO:0007669"/>
    <property type="project" value="UniProtKB-ARBA"/>
</dbReference>
<dbReference type="OrthoDB" id="261614at2759"/>
<feature type="compositionally biased region" description="Polar residues" evidence="2">
    <location>
        <begin position="506"/>
        <end position="520"/>
    </location>
</feature>
<dbReference type="Pfam" id="PF00098">
    <property type="entry name" value="zf-CCHC"/>
    <property type="match status" value="1"/>
</dbReference>
<feature type="domain" description="CCHC-type" evidence="3">
    <location>
        <begin position="231"/>
        <end position="247"/>
    </location>
</feature>
<proteinExistence type="predicted"/>
<keyword evidence="1" id="KW-0479">Metal-binding</keyword>
<keyword evidence="1" id="KW-0863">Zinc-finger</keyword>
<dbReference type="InterPro" id="IPR054722">
    <property type="entry name" value="PolX-like_BBD"/>
</dbReference>
<gene>
    <name evidence="4" type="ORF">EVAR_80288_1</name>
</gene>
<evidence type="ECO:0000256" key="2">
    <source>
        <dbReference type="SAM" id="MobiDB-lite"/>
    </source>
</evidence>
<dbReference type="InterPro" id="IPR036875">
    <property type="entry name" value="Znf_CCHC_sf"/>
</dbReference>
<dbReference type="InterPro" id="IPR011604">
    <property type="entry name" value="PDDEXK-like_dom_sf"/>
</dbReference>
<feature type="region of interest" description="Disordered" evidence="2">
    <location>
        <begin position="486"/>
        <end position="534"/>
    </location>
</feature>
<dbReference type="Pfam" id="PF22936">
    <property type="entry name" value="Pol_BBD"/>
    <property type="match status" value="1"/>
</dbReference>
<keyword evidence="1" id="KW-0862">Zinc</keyword>
<dbReference type="SMART" id="SM00343">
    <property type="entry name" value="ZnF_C2HC"/>
    <property type="match status" value="1"/>
</dbReference>
<dbReference type="AlphaFoldDB" id="A0A4C1UB89"/>
<keyword evidence="5" id="KW-1185">Reference proteome</keyword>
<dbReference type="GO" id="GO:0003676">
    <property type="term" value="F:nucleic acid binding"/>
    <property type="evidence" value="ECO:0007669"/>
    <property type="project" value="InterPro"/>
</dbReference>
<evidence type="ECO:0000313" key="4">
    <source>
        <dbReference type="EMBL" id="GBP23671.1"/>
    </source>
</evidence>
<sequence length="831" mass="94303">MILNKLQADGLDVSNCKGQAYDNAAVMAGQHSGVQQRIKETNLKVEFVPRSNHSLNLVCLHAASVDFEGIEETELIMTDEEICEAVQEEESFVEILEPLTTTTVKPDEAFNCFNTYITWAEENGIFPKDIIILRNMRKSFRQGLQIAQKQTSKWIGSLLLAGLPDKFSPMIMAIEHSGLEISIKTKLLDVSDNVGSSESESALLSKGWQRHKANKVDKTGETSSRSVKVIKCYRCKQIGHYKNQCPQIKEKQVNAFSAVFLNGSFDKHEWYIDSGASSHIMISQENMKNVFHNHTTKEIIVANKTTIPVLCLGDTQITTVVNNKEYDIVVMDMLCILNVTTNLLFVSQLIKHGNKVSFQRECCYIRNCQNELIGIAQLVNGVYKLNTRSACLFAASATTTSDINSKDMNDMRNGAVEGLEFEKKSNISKFNCTVCCEGKQTRLPFPHSSHRSMHVLEKIHADVITSRDVIIIEQDNSDMMQAVVHENNNSSSESVDQRRDNDSDSELSTSTIRSNNSDSTYTEEESHSNNSSADEFFDSVPVRELKSLQNIQPDKKVRERKKPDRSSRASYKDDTVSYVQLRRDGKLCIVKCKICPEHKVHSKLYRCTLVVDEEDESILSVQCEDCVDSQGGCKHAIAFLMWVHRRSEEPSCTSIECYWKKSKLSRVGSTLKYMTAEELSKSSPLLQPSSSVLFRFLEEGKKRKSEDCELLKYQPTYSVSETQAVSMHQLVWNFKEKCVDEFLKKVQISESLITKVEEETIEQTNSYLWHELRYRRITASRAFEVSRCKKNDGTLISLILGAKIPDTSAMKRGRLLEDEIRKIVEKKLNKK</sequence>
<accession>A0A4C1UB89</accession>
<feature type="compositionally biased region" description="Basic and acidic residues" evidence="2">
    <location>
        <begin position="553"/>
        <end position="573"/>
    </location>
</feature>
<dbReference type="Proteomes" id="UP000299102">
    <property type="component" value="Unassembled WGS sequence"/>
</dbReference>
<dbReference type="SUPFAM" id="SSF52980">
    <property type="entry name" value="Restriction endonuclease-like"/>
    <property type="match status" value="1"/>
</dbReference>
<dbReference type="PANTHER" id="PTHR39953:SF1">
    <property type="entry name" value="RE54151P"/>
    <property type="match status" value="1"/>
</dbReference>
<evidence type="ECO:0000313" key="5">
    <source>
        <dbReference type="Proteomes" id="UP000299102"/>
    </source>
</evidence>
<evidence type="ECO:0000256" key="1">
    <source>
        <dbReference type="PROSITE-ProRule" id="PRU00047"/>
    </source>
</evidence>
<protein>
    <submittedName>
        <fullName evidence="4">Retrovirus-related Pol polyprotein from transposon TNT 1-94</fullName>
    </submittedName>
</protein>
<dbReference type="EMBL" id="BGZK01000152">
    <property type="protein sequence ID" value="GBP23671.1"/>
    <property type="molecule type" value="Genomic_DNA"/>
</dbReference>
<dbReference type="PROSITE" id="PS50158">
    <property type="entry name" value="ZF_CCHC"/>
    <property type="match status" value="1"/>
</dbReference>
<dbReference type="PANTHER" id="PTHR39953">
    <property type="entry name" value="RE54151P"/>
    <property type="match status" value="1"/>
</dbReference>
<dbReference type="Gene3D" id="3.90.320.10">
    <property type="match status" value="1"/>
</dbReference>
<dbReference type="SUPFAM" id="SSF57756">
    <property type="entry name" value="Retrovirus zinc finger-like domains"/>
    <property type="match status" value="1"/>
</dbReference>
<dbReference type="InterPro" id="IPR001878">
    <property type="entry name" value="Znf_CCHC"/>
</dbReference>
<feature type="region of interest" description="Disordered" evidence="2">
    <location>
        <begin position="548"/>
        <end position="573"/>
    </location>
</feature>
<dbReference type="Gene3D" id="4.10.60.10">
    <property type="entry name" value="Zinc finger, CCHC-type"/>
    <property type="match status" value="1"/>
</dbReference>
<organism evidence="4 5">
    <name type="scientific">Eumeta variegata</name>
    <name type="common">Bagworm moth</name>
    <name type="synonym">Eumeta japonica</name>
    <dbReference type="NCBI Taxonomy" id="151549"/>
    <lineage>
        <taxon>Eukaryota</taxon>
        <taxon>Metazoa</taxon>
        <taxon>Ecdysozoa</taxon>
        <taxon>Arthropoda</taxon>
        <taxon>Hexapoda</taxon>
        <taxon>Insecta</taxon>
        <taxon>Pterygota</taxon>
        <taxon>Neoptera</taxon>
        <taxon>Endopterygota</taxon>
        <taxon>Lepidoptera</taxon>
        <taxon>Glossata</taxon>
        <taxon>Ditrysia</taxon>
        <taxon>Tineoidea</taxon>
        <taxon>Psychidae</taxon>
        <taxon>Oiketicinae</taxon>
        <taxon>Eumeta</taxon>
    </lineage>
</organism>
<dbReference type="GO" id="GO:0008270">
    <property type="term" value="F:zinc ion binding"/>
    <property type="evidence" value="ECO:0007669"/>
    <property type="project" value="UniProtKB-KW"/>
</dbReference>
<name>A0A4C1UB89_EUMVA</name>
<reference evidence="4 5" key="1">
    <citation type="journal article" date="2019" name="Commun. Biol.">
        <title>The bagworm genome reveals a unique fibroin gene that provides high tensile strength.</title>
        <authorList>
            <person name="Kono N."/>
            <person name="Nakamura H."/>
            <person name="Ohtoshi R."/>
            <person name="Tomita M."/>
            <person name="Numata K."/>
            <person name="Arakawa K."/>
        </authorList>
    </citation>
    <scope>NUCLEOTIDE SEQUENCE [LARGE SCALE GENOMIC DNA]</scope>
</reference>
<evidence type="ECO:0000259" key="3">
    <source>
        <dbReference type="PROSITE" id="PS50158"/>
    </source>
</evidence>
<comment type="caution">
    <text evidence="4">The sequence shown here is derived from an EMBL/GenBank/DDBJ whole genome shotgun (WGS) entry which is preliminary data.</text>
</comment>